<dbReference type="InterPro" id="IPR001907">
    <property type="entry name" value="ClpP"/>
</dbReference>
<dbReference type="PANTHER" id="PTHR31692">
    <property type="entry name" value="EXPANSIN-B3"/>
    <property type="match status" value="1"/>
</dbReference>
<comment type="subcellular location">
    <subcellularLocation>
        <location evidence="1">Secreted</location>
    </subcellularLocation>
</comment>
<evidence type="ECO:0000256" key="2">
    <source>
        <dbReference type="ARBA" id="ARBA00007039"/>
    </source>
</evidence>
<dbReference type="InterPro" id="IPR036749">
    <property type="entry name" value="Expansin_CBD_sf"/>
</dbReference>
<comment type="similarity">
    <text evidence="3">Belongs to the cyclin family. Cyclin U/P subfamily.</text>
</comment>
<comment type="caution">
    <text evidence="9">The sequence shown here is derived from an EMBL/GenBank/DDBJ whole genome shotgun (WGS) entry which is preliminary data.</text>
</comment>
<dbReference type="Pfam" id="PF08613">
    <property type="entry name" value="Cyclin"/>
    <property type="match status" value="1"/>
</dbReference>
<dbReference type="SUPFAM" id="SSF49590">
    <property type="entry name" value="PHL pollen allergen"/>
    <property type="match status" value="1"/>
</dbReference>
<dbReference type="GO" id="GO:0004176">
    <property type="term" value="F:ATP-dependent peptidase activity"/>
    <property type="evidence" value="ECO:0007669"/>
    <property type="project" value="InterPro"/>
</dbReference>
<dbReference type="OrthoDB" id="5823761at2759"/>
<dbReference type="GO" id="GO:0004252">
    <property type="term" value="F:serine-type endopeptidase activity"/>
    <property type="evidence" value="ECO:0007669"/>
    <property type="project" value="InterPro"/>
</dbReference>
<dbReference type="InterPro" id="IPR036908">
    <property type="entry name" value="RlpA-like_sf"/>
</dbReference>
<dbReference type="PROSITE" id="PS50842">
    <property type="entry name" value="EXPANSIN_EG45"/>
    <property type="match status" value="1"/>
</dbReference>
<dbReference type="PANTHER" id="PTHR31692:SF2">
    <property type="entry name" value="EXPANSIN-LIKE B1"/>
    <property type="match status" value="1"/>
</dbReference>
<dbReference type="GO" id="GO:0006508">
    <property type="term" value="P:proteolysis"/>
    <property type="evidence" value="ECO:0007669"/>
    <property type="project" value="InterPro"/>
</dbReference>
<dbReference type="InterPro" id="IPR013922">
    <property type="entry name" value="Cyclin_PHO80-like"/>
</dbReference>
<evidence type="ECO:0000313" key="9">
    <source>
        <dbReference type="EMBL" id="KAG1362107.1"/>
    </source>
</evidence>
<dbReference type="Pfam" id="PF00574">
    <property type="entry name" value="CLP_protease"/>
    <property type="match status" value="1"/>
</dbReference>
<reference evidence="9" key="1">
    <citation type="journal article" date="2017" name="Gigascience">
        <title>The genome draft of coconut (Cocos nucifera).</title>
        <authorList>
            <person name="Xiao Y."/>
            <person name="Xu P."/>
            <person name="Fan H."/>
            <person name="Baudouin L."/>
            <person name="Xia W."/>
            <person name="Bocs S."/>
            <person name="Xu J."/>
            <person name="Li Q."/>
            <person name="Guo A."/>
            <person name="Zhou L."/>
            <person name="Li J."/>
            <person name="Wu Y."/>
            <person name="Ma Z."/>
            <person name="Armero A."/>
            <person name="Issali A.E."/>
            <person name="Liu N."/>
            <person name="Peng M."/>
            <person name="Yang Y."/>
        </authorList>
    </citation>
    <scope>NUCLEOTIDE SEQUENCE</scope>
    <source>
        <tissue evidence="9">Spear leaf of Hainan Tall coconut</tissue>
    </source>
</reference>
<dbReference type="SUPFAM" id="SSF47954">
    <property type="entry name" value="Cyclin-like"/>
    <property type="match status" value="1"/>
</dbReference>
<dbReference type="GO" id="GO:0005576">
    <property type="term" value="C:extracellular region"/>
    <property type="evidence" value="ECO:0007669"/>
    <property type="project" value="UniProtKB-SubCell"/>
</dbReference>
<evidence type="ECO:0000259" key="8">
    <source>
        <dbReference type="PROSITE" id="PS50843"/>
    </source>
</evidence>
<dbReference type="InterPro" id="IPR023562">
    <property type="entry name" value="ClpP/TepA"/>
</dbReference>
<evidence type="ECO:0000256" key="1">
    <source>
        <dbReference type="ARBA" id="ARBA00004613"/>
    </source>
</evidence>
<dbReference type="InterPro" id="IPR009009">
    <property type="entry name" value="RlpA-like_DPBB"/>
</dbReference>
<evidence type="ECO:0000256" key="3">
    <source>
        <dbReference type="ARBA" id="ARBA00007215"/>
    </source>
</evidence>
<dbReference type="Gene3D" id="2.40.40.10">
    <property type="entry name" value="RlpA-like domain"/>
    <property type="match status" value="1"/>
</dbReference>
<keyword evidence="10" id="KW-1185">Reference proteome</keyword>
<dbReference type="AlphaFoldDB" id="A0A8K0IM58"/>
<dbReference type="Proteomes" id="UP000797356">
    <property type="component" value="Chromosome 10"/>
</dbReference>
<dbReference type="InterPro" id="IPR029045">
    <property type="entry name" value="ClpP/crotonase-like_dom_sf"/>
</dbReference>
<dbReference type="InterPro" id="IPR007117">
    <property type="entry name" value="Expansin_CBD"/>
</dbReference>
<feature type="domain" description="Expansin-like CBD" evidence="8">
    <location>
        <begin position="545"/>
        <end position="627"/>
    </location>
</feature>
<dbReference type="SUPFAM" id="SSF52096">
    <property type="entry name" value="ClpP/crotonase"/>
    <property type="match status" value="1"/>
</dbReference>
<proteinExistence type="inferred from homology"/>
<sequence length="632" mass="71081">MAELRGENPPRVISVLSSIFRNVAEVNDLATQRPPAPQHQASAFRGLRRPNISVHSYLQRIFRHADCTPTCYAVAYVYLDRFTRRHPPVFIDSLNVHRLLLTSILTAVKFMERIHYDNAYFARVGGISLMEMNNLEMDFLFGVGFELNVIPFLRGSAWEQPPPDLPSYLYKNRIVYLAMSLTPSVTELILAEFLYLQYEDAEKPIYLYINSTSTTKGDKKLGYETEAFAIHDIMRYINPPVFTLCVGNAWGEAALLLAAGARGHRAALPSSTIMIKQPAGRYHEQATDTDLARIGLNNVKAELVILNICNISLRRLWTNMYDNWFEKDTRLPKYFSPREAVEYGIIDKVLIATYLKLFPAGHNKTIIQTAQFLQVLYNERDSADPGAKIQSIGKPVLLRRYGAIHTFMFSVIVELMARFCLMVLDAIGGACGYGELGRSLNGGDVGAVARLYRNGTGCGACYQVRCTHPQFCNEDGAKIVVTDYGQGDNTDFILSARGFVKLARSNMANELMAFGVIDVEYRRIPCQYPGYNMMLKVTEHSKYPDYLALIIIYQAGQKDILAVELWQEECREWKGMRRAYGGVWDMANPPRGPMNARILTGDDSGQSWVQLNGVIPSGWKAGVAYDTAIQLG</sequence>
<evidence type="ECO:0000256" key="4">
    <source>
        <dbReference type="ARBA" id="ARBA00022525"/>
    </source>
</evidence>
<dbReference type="GO" id="GO:0051301">
    <property type="term" value="P:cell division"/>
    <property type="evidence" value="ECO:0007669"/>
    <property type="project" value="UniProtKB-KW"/>
</dbReference>
<comment type="similarity">
    <text evidence="2">Belongs to the peptidase S14 family.</text>
</comment>
<evidence type="ECO:0000313" key="10">
    <source>
        <dbReference type="Proteomes" id="UP000797356"/>
    </source>
</evidence>
<evidence type="ECO:0000256" key="5">
    <source>
        <dbReference type="ARBA" id="ARBA00022618"/>
    </source>
</evidence>
<keyword evidence="6" id="KW-0131">Cell cycle</keyword>
<dbReference type="Gene3D" id="3.90.226.10">
    <property type="entry name" value="2-enoyl-CoA Hydratase, Chain A, domain 1"/>
    <property type="match status" value="1"/>
</dbReference>
<dbReference type="GO" id="GO:0019901">
    <property type="term" value="F:protein kinase binding"/>
    <property type="evidence" value="ECO:0007669"/>
    <property type="project" value="InterPro"/>
</dbReference>
<feature type="domain" description="Expansin-like EG45" evidence="7">
    <location>
        <begin position="428"/>
        <end position="531"/>
    </location>
</feature>
<dbReference type="EMBL" id="CM017881">
    <property type="protein sequence ID" value="KAG1362107.1"/>
    <property type="molecule type" value="Genomic_DNA"/>
</dbReference>
<dbReference type="Gene3D" id="2.60.40.760">
    <property type="entry name" value="Expansin, cellulose-binding-like domain"/>
    <property type="match status" value="1"/>
</dbReference>
<dbReference type="GO" id="GO:0009536">
    <property type="term" value="C:plastid"/>
    <property type="evidence" value="ECO:0007669"/>
    <property type="project" value="UniProtKB-ARBA"/>
</dbReference>
<dbReference type="Gene3D" id="1.10.472.10">
    <property type="entry name" value="Cyclin-like"/>
    <property type="match status" value="1"/>
</dbReference>
<name>A0A8K0IM58_COCNU</name>
<accession>A0A8K0IM58</accession>
<keyword evidence="5" id="KW-0132">Cell division</keyword>
<keyword evidence="4" id="KW-0964">Secreted</keyword>
<dbReference type="PRINTS" id="PR00127">
    <property type="entry name" value="CLPPROTEASEP"/>
</dbReference>
<dbReference type="InterPro" id="IPR007112">
    <property type="entry name" value="Expansin/allergen_DPBB_dom"/>
</dbReference>
<dbReference type="InterPro" id="IPR036915">
    <property type="entry name" value="Cyclin-like_sf"/>
</dbReference>
<evidence type="ECO:0000256" key="6">
    <source>
        <dbReference type="ARBA" id="ARBA00023306"/>
    </source>
</evidence>
<dbReference type="PROSITE" id="PS50843">
    <property type="entry name" value="EXPANSIN_CBD"/>
    <property type="match status" value="1"/>
</dbReference>
<organism evidence="9 10">
    <name type="scientific">Cocos nucifera</name>
    <name type="common">Coconut palm</name>
    <dbReference type="NCBI Taxonomy" id="13894"/>
    <lineage>
        <taxon>Eukaryota</taxon>
        <taxon>Viridiplantae</taxon>
        <taxon>Streptophyta</taxon>
        <taxon>Embryophyta</taxon>
        <taxon>Tracheophyta</taxon>
        <taxon>Spermatophyta</taxon>
        <taxon>Magnoliopsida</taxon>
        <taxon>Liliopsida</taxon>
        <taxon>Arecaceae</taxon>
        <taxon>Arecoideae</taxon>
        <taxon>Cocoseae</taxon>
        <taxon>Attaleinae</taxon>
        <taxon>Cocos</taxon>
    </lineage>
</organism>
<dbReference type="CDD" id="cd07017">
    <property type="entry name" value="S14_ClpP_2"/>
    <property type="match status" value="1"/>
</dbReference>
<reference evidence="9" key="2">
    <citation type="submission" date="2019-07" db="EMBL/GenBank/DDBJ databases">
        <authorList>
            <person name="Yang Y."/>
            <person name="Bocs S."/>
            <person name="Baudouin L."/>
        </authorList>
    </citation>
    <scope>NUCLEOTIDE SEQUENCE</scope>
    <source>
        <tissue evidence="9">Spear leaf of Hainan Tall coconut</tissue>
    </source>
</reference>
<dbReference type="Pfam" id="PF03330">
    <property type="entry name" value="DPBB_1"/>
    <property type="match status" value="1"/>
</dbReference>
<dbReference type="Pfam" id="PF01357">
    <property type="entry name" value="Expansin_C"/>
    <property type="match status" value="1"/>
</dbReference>
<protein>
    <submittedName>
        <fullName evidence="9">Putative Expansin-like B1</fullName>
    </submittedName>
</protein>
<dbReference type="SUPFAM" id="SSF50685">
    <property type="entry name" value="Barwin-like endoglucanases"/>
    <property type="match status" value="1"/>
</dbReference>
<evidence type="ECO:0000259" key="7">
    <source>
        <dbReference type="PROSITE" id="PS50842"/>
    </source>
</evidence>
<gene>
    <name evidence="9" type="ORF">COCNU_10G003260</name>
</gene>